<name>A0A2S2Q4J0_9HEMI</name>
<organism evidence="1">
    <name type="scientific">Sipha flava</name>
    <name type="common">yellow sugarcane aphid</name>
    <dbReference type="NCBI Taxonomy" id="143950"/>
    <lineage>
        <taxon>Eukaryota</taxon>
        <taxon>Metazoa</taxon>
        <taxon>Ecdysozoa</taxon>
        <taxon>Arthropoda</taxon>
        <taxon>Hexapoda</taxon>
        <taxon>Insecta</taxon>
        <taxon>Pterygota</taxon>
        <taxon>Neoptera</taxon>
        <taxon>Paraneoptera</taxon>
        <taxon>Hemiptera</taxon>
        <taxon>Sternorrhyncha</taxon>
        <taxon>Aphidomorpha</taxon>
        <taxon>Aphidoidea</taxon>
        <taxon>Aphididae</taxon>
        <taxon>Sipha</taxon>
    </lineage>
</organism>
<evidence type="ECO:0000313" key="1">
    <source>
        <dbReference type="EMBL" id="MBY72521.1"/>
    </source>
</evidence>
<dbReference type="OrthoDB" id="6621896at2759"/>
<sequence>MNIHKYTWTAPDGKTKIQINHIIIDKRHRISTKDVRCYKGANGNTDHFLVITSLSLKLSTIWRKKQQLNTAHKLDRSKLRNQNEIIEYQKRTKEELNCFNIIQGELNNITKWTQIKKSINKAAETLQTTKGKSKNH</sequence>
<protein>
    <submittedName>
        <fullName evidence="1">Craniofacial development protein 2</fullName>
    </submittedName>
</protein>
<proteinExistence type="predicted"/>
<dbReference type="EMBL" id="GGMS01003318">
    <property type="protein sequence ID" value="MBY72521.1"/>
    <property type="molecule type" value="Transcribed_RNA"/>
</dbReference>
<dbReference type="AlphaFoldDB" id="A0A2S2Q4J0"/>
<gene>
    <name evidence="1" type="primary">CFDP2_19</name>
    <name evidence="1" type="ORF">g.176770</name>
</gene>
<accession>A0A2S2Q4J0</accession>
<reference evidence="1" key="1">
    <citation type="submission" date="2018-04" db="EMBL/GenBank/DDBJ databases">
        <title>Transcriptome assembly of Sipha flava.</title>
        <authorList>
            <person name="Scully E.D."/>
            <person name="Geib S.M."/>
            <person name="Palmer N.A."/>
            <person name="Koch K."/>
            <person name="Bradshaw J."/>
            <person name="Heng-Moss T."/>
            <person name="Sarath G."/>
        </authorList>
    </citation>
    <scope>NUCLEOTIDE SEQUENCE</scope>
</reference>